<proteinExistence type="predicted"/>
<dbReference type="EMBL" id="FUWU01000005">
    <property type="protein sequence ID" value="SJZ40298.1"/>
    <property type="molecule type" value="Genomic_DNA"/>
</dbReference>
<name>A0A1T4KCX0_9BACT</name>
<dbReference type="RefSeq" id="WP_078775601.1">
    <property type="nucleotide sequence ID" value="NZ_FUWU01000005.1"/>
</dbReference>
<accession>A0A1T4KCX0</accession>
<reference evidence="1 2" key="1">
    <citation type="submission" date="2017-02" db="EMBL/GenBank/DDBJ databases">
        <authorList>
            <person name="Peterson S.W."/>
        </authorList>
    </citation>
    <scope>NUCLEOTIDE SEQUENCE [LARGE SCALE GENOMIC DNA]</scope>
    <source>
        <strain evidence="1 2">ATCC 43854</strain>
    </source>
</reference>
<sequence length="188" mass="22313">MWSEYLWQHATNDNEKVMSRFYGVFANEYKPIYLILTNKEVVFERYGKQGCAIIPALFSFKEEIDCDELVKNFIKILQKSKYRFLPLYKFLRDDSGFEGFFPFFAVFPRINTGNAIKEDYDNFQNFSEFILERCSEFSLTPFLTKSQECGLNHLKKETYFANPFPTTYSELMRRTLSGEIMLLPKFSI</sequence>
<organism evidence="1 2">
    <name type="scientific">Fibrobacter intestinalis</name>
    <dbReference type="NCBI Taxonomy" id="28122"/>
    <lineage>
        <taxon>Bacteria</taxon>
        <taxon>Pseudomonadati</taxon>
        <taxon>Fibrobacterota</taxon>
        <taxon>Fibrobacteria</taxon>
        <taxon>Fibrobacterales</taxon>
        <taxon>Fibrobacteraceae</taxon>
        <taxon>Fibrobacter</taxon>
    </lineage>
</organism>
<gene>
    <name evidence="1" type="ORF">SAMN02745108_00440</name>
</gene>
<evidence type="ECO:0000313" key="2">
    <source>
        <dbReference type="Proteomes" id="UP000190449"/>
    </source>
</evidence>
<evidence type="ECO:0000313" key="1">
    <source>
        <dbReference type="EMBL" id="SJZ40298.1"/>
    </source>
</evidence>
<protein>
    <submittedName>
        <fullName evidence="1">Uncharacterized protein</fullName>
    </submittedName>
</protein>
<dbReference type="Proteomes" id="UP000190449">
    <property type="component" value="Unassembled WGS sequence"/>
</dbReference>
<dbReference type="AlphaFoldDB" id="A0A1T4KCX0"/>
<dbReference type="STRING" id="28122.SAMN02745108_00440"/>